<feature type="coiled-coil region" evidence="1">
    <location>
        <begin position="111"/>
        <end position="159"/>
    </location>
</feature>
<dbReference type="EMBL" id="FTNV01000001">
    <property type="protein sequence ID" value="SIR91933.1"/>
    <property type="molecule type" value="Genomic_DNA"/>
</dbReference>
<protein>
    <submittedName>
        <fullName evidence="4">Replication region DNA-binding N-term</fullName>
    </submittedName>
</protein>
<keyword evidence="4" id="KW-0238">DNA-binding</keyword>
<dbReference type="Pfam" id="PF11740">
    <property type="entry name" value="KfrA_N"/>
    <property type="match status" value="1"/>
</dbReference>
<sequence>MAQQLLTKKLFAETKSLLEKEGAKISAKTICDRAGVGSYTTATRLMSEMRAENEALLRAPDEVTDELSHLHDYVWTVAMSEATRSFEADRTLLERNRDEAEALSCERLDVIKQMETDAETQAERIAQLEERLRAAKVSITGLKRNAEEQRTRAETLQSVVASIAGENRTSSESTSRQASGESPADA</sequence>
<keyword evidence="5" id="KW-1185">Reference proteome</keyword>
<evidence type="ECO:0000256" key="2">
    <source>
        <dbReference type="SAM" id="MobiDB-lite"/>
    </source>
</evidence>
<dbReference type="InterPro" id="IPR021104">
    <property type="entry name" value="KfrA_DNA-bd_N"/>
</dbReference>
<name>A0A1N7EV29_9RHOB</name>
<dbReference type="GO" id="GO:0003677">
    <property type="term" value="F:DNA binding"/>
    <property type="evidence" value="ECO:0007669"/>
    <property type="project" value="UniProtKB-KW"/>
</dbReference>
<evidence type="ECO:0000256" key="1">
    <source>
        <dbReference type="SAM" id="Coils"/>
    </source>
</evidence>
<feature type="domain" description="KfrA N-terminal DNA-binding" evidence="3">
    <location>
        <begin position="12"/>
        <end position="104"/>
    </location>
</feature>
<reference evidence="4 5" key="1">
    <citation type="submission" date="2017-01" db="EMBL/GenBank/DDBJ databases">
        <authorList>
            <person name="Mah S.A."/>
            <person name="Swanson W.J."/>
            <person name="Moy G.W."/>
            <person name="Vacquier V.D."/>
        </authorList>
    </citation>
    <scope>NUCLEOTIDE SEQUENCE [LARGE SCALE GENOMIC DNA]</scope>
    <source>
        <strain evidence="4 5">DSM 29590</strain>
    </source>
</reference>
<proteinExistence type="predicted"/>
<dbReference type="AlphaFoldDB" id="A0A1N7EV29"/>
<accession>A0A1N7EV29</accession>
<dbReference type="Proteomes" id="UP000186019">
    <property type="component" value="Unassembled WGS sequence"/>
</dbReference>
<evidence type="ECO:0000313" key="5">
    <source>
        <dbReference type="Proteomes" id="UP000186019"/>
    </source>
</evidence>
<evidence type="ECO:0000259" key="3">
    <source>
        <dbReference type="Pfam" id="PF11740"/>
    </source>
</evidence>
<keyword evidence="1" id="KW-0175">Coiled coil</keyword>
<gene>
    <name evidence="4" type="ORF">SAMN05421666_0543</name>
</gene>
<dbReference type="RefSeq" id="WP_076530762.1">
    <property type="nucleotide sequence ID" value="NZ_FOAC01000001.1"/>
</dbReference>
<evidence type="ECO:0000313" key="4">
    <source>
        <dbReference type="EMBL" id="SIR91933.1"/>
    </source>
</evidence>
<feature type="compositionally biased region" description="Polar residues" evidence="2">
    <location>
        <begin position="167"/>
        <end position="180"/>
    </location>
</feature>
<feature type="region of interest" description="Disordered" evidence="2">
    <location>
        <begin position="160"/>
        <end position="186"/>
    </location>
</feature>
<organism evidence="4 5">
    <name type="scientific">Roseovarius nanhaiticus</name>
    <dbReference type="NCBI Taxonomy" id="573024"/>
    <lineage>
        <taxon>Bacteria</taxon>
        <taxon>Pseudomonadati</taxon>
        <taxon>Pseudomonadota</taxon>
        <taxon>Alphaproteobacteria</taxon>
        <taxon>Rhodobacterales</taxon>
        <taxon>Roseobacteraceae</taxon>
        <taxon>Roseovarius</taxon>
    </lineage>
</organism>